<evidence type="ECO:0000313" key="13">
    <source>
        <dbReference type="Proteomes" id="UP000601597"/>
    </source>
</evidence>
<evidence type="ECO:0000256" key="11">
    <source>
        <dbReference type="SAM" id="MobiDB-lite"/>
    </source>
</evidence>
<reference evidence="13" key="1">
    <citation type="journal article" date="2019" name="Int. J. Syst. Evol. Microbiol.">
        <title>The Global Catalogue of Microorganisms (GCM) 10K type strain sequencing project: providing services to taxonomists for standard genome sequencing and annotation.</title>
        <authorList>
            <consortium name="The Broad Institute Genomics Platform"/>
            <consortium name="The Broad Institute Genome Sequencing Center for Infectious Disease"/>
            <person name="Wu L."/>
            <person name="Ma J."/>
        </authorList>
    </citation>
    <scope>NUCLEOTIDE SEQUENCE [LARGE SCALE GENOMIC DNA]</scope>
    <source>
        <strain evidence="13">KCTC 22280</strain>
    </source>
</reference>
<comment type="subunit">
    <text evidence="4">Homodimer.</text>
</comment>
<evidence type="ECO:0000256" key="9">
    <source>
        <dbReference type="ARBA" id="ARBA00049228"/>
    </source>
</evidence>
<dbReference type="InterPro" id="IPR012774">
    <property type="entry name" value="EctD"/>
</dbReference>
<name>A0ABQ3APF6_9GAMM</name>
<dbReference type="Proteomes" id="UP000601597">
    <property type="component" value="Unassembled WGS sequence"/>
</dbReference>
<keyword evidence="8" id="KW-0408">Iron</keyword>
<feature type="compositionally biased region" description="Basic and acidic residues" evidence="11">
    <location>
        <begin position="1"/>
        <end position="36"/>
    </location>
</feature>
<evidence type="ECO:0000256" key="4">
    <source>
        <dbReference type="ARBA" id="ARBA00011738"/>
    </source>
</evidence>
<dbReference type="SUPFAM" id="SSF51197">
    <property type="entry name" value="Clavaminate synthase-like"/>
    <property type="match status" value="1"/>
</dbReference>
<feature type="region of interest" description="Disordered" evidence="11">
    <location>
        <begin position="1"/>
        <end position="40"/>
    </location>
</feature>
<sequence>MTTRSEDFYPSRLERPTPSFERLDPVVHSTGSDRSEGPLSETELARYERDGFLGFPNFLDQDTVARFRQDLRDYENDSDILRAEGTITEPGKPEIRSVFGVHELSERFDRLTRDPRILAMVHQLLGSDAYIHQSRINFKPGFHGKGFDWHSDFETWHAEDGMPRMRAVSFSIALTDNTPFNGPLMLIPGSHKRFVPCVGRTPEDNYQSSLKKQELGVPNDQDLAQLADQGGIQAPTGPAGSLIIFECNTLHASNANMSPWPRSNLFFVFNSVENQLVEPYCGNKPRPGFLGNRTNTEALQPIGRDDDLRRTG</sequence>
<dbReference type="PANTHER" id="PTHR20883">
    <property type="entry name" value="PHYTANOYL-COA DIOXYGENASE DOMAIN CONTAINING 1"/>
    <property type="match status" value="1"/>
</dbReference>
<keyword evidence="7" id="KW-0560">Oxidoreductase</keyword>
<dbReference type="Pfam" id="PF05721">
    <property type="entry name" value="PhyH"/>
    <property type="match status" value="1"/>
</dbReference>
<dbReference type="Gene3D" id="2.60.120.620">
    <property type="entry name" value="q2cbj1_9rhob like domain"/>
    <property type="match status" value="1"/>
</dbReference>
<evidence type="ECO:0000256" key="2">
    <source>
        <dbReference type="ARBA" id="ARBA00004063"/>
    </source>
</evidence>
<protein>
    <recommendedName>
        <fullName evidence="10">Ectoine hydroxylase</fullName>
        <ecNumber evidence="10">1.14.11.55</ecNumber>
    </recommendedName>
</protein>
<organism evidence="12 13">
    <name type="scientific">Marinobacter zhanjiangensis</name>
    <dbReference type="NCBI Taxonomy" id="578215"/>
    <lineage>
        <taxon>Bacteria</taxon>
        <taxon>Pseudomonadati</taxon>
        <taxon>Pseudomonadota</taxon>
        <taxon>Gammaproteobacteria</taxon>
        <taxon>Pseudomonadales</taxon>
        <taxon>Marinobacteraceae</taxon>
        <taxon>Marinobacter</taxon>
    </lineage>
</organism>
<comment type="cofactor">
    <cofactor evidence="1">
        <name>Fe(2+)</name>
        <dbReference type="ChEBI" id="CHEBI:29033"/>
    </cofactor>
</comment>
<dbReference type="RefSeq" id="WP_189572443.1">
    <property type="nucleotide sequence ID" value="NZ_BMXV01000001.1"/>
</dbReference>
<evidence type="ECO:0000256" key="6">
    <source>
        <dbReference type="ARBA" id="ARBA00022964"/>
    </source>
</evidence>
<comment type="caution">
    <text evidence="12">The sequence shown here is derived from an EMBL/GenBank/DDBJ whole genome shotgun (WGS) entry which is preliminary data.</text>
</comment>
<dbReference type="InterPro" id="IPR008775">
    <property type="entry name" value="Phytyl_CoA_dOase-like"/>
</dbReference>
<keyword evidence="13" id="KW-1185">Reference proteome</keyword>
<comment type="catalytic activity">
    <reaction evidence="9">
        <text>L-ectoine + 2-oxoglutarate + O2 = 5-hydroxyectoine + succinate + CO2</text>
        <dbReference type="Rhea" id="RHEA:45740"/>
        <dbReference type="ChEBI" id="CHEBI:15379"/>
        <dbReference type="ChEBI" id="CHEBI:16526"/>
        <dbReference type="ChEBI" id="CHEBI:16810"/>
        <dbReference type="ChEBI" id="CHEBI:30031"/>
        <dbReference type="ChEBI" id="CHEBI:58515"/>
        <dbReference type="ChEBI" id="CHEBI:85413"/>
        <dbReference type="EC" id="1.14.11.55"/>
    </reaction>
</comment>
<accession>A0ABQ3APF6</accession>
<comment type="function">
    <text evidence="2">Involved in the biosynthesis of 5-hydroxyectoine, called compatible solute, which helps organisms to survive extreme osmotic stress by acting as a highly soluble organic osmolyte. Catalyzes the 2-oxoglutarate-dependent selective hydroxylation of L-ectoine to yield (4S,5S)-5-hydroxyectoine.</text>
</comment>
<gene>
    <name evidence="12" type="ORF">GCM10007071_05600</name>
</gene>
<dbReference type="EC" id="1.14.11.55" evidence="10"/>
<evidence type="ECO:0000256" key="7">
    <source>
        <dbReference type="ARBA" id="ARBA00023002"/>
    </source>
</evidence>
<dbReference type="EMBL" id="BMXV01000001">
    <property type="protein sequence ID" value="GGY61639.1"/>
    <property type="molecule type" value="Genomic_DNA"/>
</dbReference>
<proteinExistence type="inferred from homology"/>
<evidence type="ECO:0000256" key="10">
    <source>
        <dbReference type="NCBIfam" id="TIGR02408"/>
    </source>
</evidence>
<evidence type="ECO:0000256" key="1">
    <source>
        <dbReference type="ARBA" id="ARBA00001954"/>
    </source>
</evidence>
<evidence type="ECO:0000313" key="12">
    <source>
        <dbReference type="EMBL" id="GGY61639.1"/>
    </source>
</evidence>
<keyword evidence="5" id="KW-0479">Metal-binding</keyword>
<feature type="region of interest" description="Disordered" evidence="11">
    <location>
        <begin position="285"/>
        <end position="312"/>
    </location>
</feature>
<dbReference type="PANTHER" id="PTHR20883:SF48">
    <property type="entry name" value="ECTOINE DIOXYGENASE"/>
    <property type="match status" value="1"/>
</dbReference>
<dbReference type="NCBIfam" id="TIGR02408">
    <property type="entry name" value="ectoine_ThpD"/>
    <property type="match status" value="1"/>
</dbReference>
<evidence type="ECO:0000256" key="8">
    <source>
        <dbReference type="ARBA" id="ARBA00023004"/>
    </source>
</evidence>
<keyword evidence="6" id="KW-0223">Dioxygenase</keyword>
<evidence type="ECO:0000256" key="3">
    <source>
        <dbReference type="ARBA" id="ARBA00007851"/>
    </source>
</evidence>
<feature type="compositionally biased region" description="Basic and acidic residues" evidence="11">
    <location>
        <begin position="303"/>
        <end position="312"/>
    </location>
</feature>
<comment type="similarity">
    <text evidence="3">Belongs to the PhyH family. EctD subfamily.</text>
</comment>
<evidence type="ECO:0000256" key="5">
    <source>
        <dbReference type="ARBA" id="ARBA00022723"/>
    </source>
</evidence>